<feature type="compositionally biased region" description="Polar residues" evidence="1">
    <location>
        <begin position="215"/>
        <end position="231"/>
    </location>
</feature>
<reference evidence="2" key="1">
    <citation type="journal article" date="2023" name="Insect Mol. Biol.">
        <title>Genome sequencing provides insights into the evolution of gene families encoding plant cell wall-degrading enzymes in longhorned beetles.</title>
        <authorList>
            <person name="Shin N.R."/>
            <person name="Okamura Y."/>
            <person name="Kirsch R."/>
            <person name="Pauchet Y."/>
        </authorList>
    </citation>
    <scope>NUCLEOTIDE SEQUENCE</scope>
    <source>
        <strain evidence="2">AMC_N1</strain>
    </source>
</reference>
<proteinExistence type="predicted"/>
<feature type="compositionally biased region" description="Basic and acidic residues" evidence="1">
    <location>
        <begin position="232"/>
        <end position="244"/>
    </location>
</feature>
<feature type="region of interest" description="Disordered" evidence="1">
    <location>
        <begin position="1"/>
        <end position="144"/>
    </location>
</feature>
<organism evidence="2 3">
    <name type="scientific">Aromia moschata</name>
    <dbReference type="NCBI Taxonomy" id="1265417"/>
    <lineage>
        <taxon>Eukaryota</taxon>
        <taxon>Metazoa</taxon>
        <taxon>Ecdysozoa</taxon>
        <taxon>Arthropoda</taxon>
        <taxon>Hexapoda</taxon>
        <taxon>Insecta</taxon>
        <taxon>Pterygota</taxon>
        <taxon>Neoptera</taxon>
        <taxon>Endopterygota</taxon>
        <taxon>Coleoptera</taxon>
        <taxon>Polyphaga</taxon>
        <taxon>Cucujiformia</taxon>
        <taxon>Chrysomeloidea</taxon>
        <taxon>Cerambycidae</taxon>
        <taxon>Cerambycinae</taxon>
        <taxon>Callichromatini</taxon>
        <taxon>Aromia</taxon>
    </lineage>
</organism>
<comment type="caution">
    <text evidence="2">The sequence shown here is derived from an EMBL/GenBank/DDBJ whole genome shotgun (WGS) entry which is preliminary data.</text>
</comment>
<feature type="region of interest" description="Disordered" evidence="1">
    <location>
        <begin position="176"/>
        <end position="273"/>
    </location>
</feature>
<feature type="compositionally biased region" description="Basic and acidic residues" evidence="1">
    <location>
        <begin position="49"/>
        <end position="92"/>
    </location>
</feature>
<evidence type="ECO:0000256" key="1">
    <source>
        <dbReference type="SAM" id="MobiDB-lite"/>
    </source>
</evidence>
<dbReference type="Proteomes" id="UP001162162">
    <property type="component" value="Unassembled WGS sequence"/>
</dbReference>
<evidence type="ECO:0000313" key="2">
    <source>
        <dbReference type="EMBL" id="KAJ8952948.1"/>
    </source>
</evidence>
<keyword evidence="3" id="KW-1185">Reference proteome</keyword>
<accession>A0AAV8YPV6</accession>
<protein>
    <submittedName>
        <fullName evidence="2">Uncharacterized protein</fullName>
    </submittedName>
</protein>
<dbReference type="EMBL" id="JAPWTK010000063">
    <property type="protein sequence ID" value="KAJ8952948.1"/>
    <property type="molecule type" value="Genomic_DNA"/>
</dbReference>
<dbReference type="AlphaFoldDB" id="A0AAV8YPV6"/>
<gene>
    <name evidence="2" type="ORF">NQ318_006565</name>
</gene>
<evidence type="ECO:0000313" key="3">
    <source>
        <dbReference type="Proteomes" id="UP001162162"/>
    </source>
</evidence>
<feature type="compositionally biased region" description="Basic and acidic residues" evidence="1">
    <location>
        <begin position="198"/>
        <end position="214"/>
    </location>
</feature>
<sequence>MGDSITNQDEIAKEKTEPHAPSSEVNPLHPAKPLENIAVVSKTPSNSQEKIEKIHDGLSADSLAKVEHRAEVEEKIVHKPEAKRPENERKPLIDSLVPQKADTKDRFESKSSPAAPAADKKARVGSAASGLVHGERINRNQSDIFSLKEETSIASSIFSVNGSPSRKVFRRKELTASNVFPFGQKEEPPSDKATAAPTRDKPRDSKESYNELRRPSSSVRNPLTGTGLSSNDEYKFKGSKRKDGNPLLGLGYSPEATPSAHRIPPGGYSHKLW</sequence>
<name>A0AAV8YPV6_9CUCU</name>